<dbReference type="EMBL" id="GBXM01056817">
    <property type="protein sequence ID" value="JAH51760.1"/>
    <property type="molecule type" value="Transcribed_RNA"/>
</dbReference>
<dbReference type="AlphaFoldDB" id="A0A0E9TFU2"/>
<protein>
    <submittedName>
        <fullName evidence="1">Uncharacterized protein</fullName>
    </submittedName>
</protein>
<accession>A0A0E9TFU2</accession>
<name>A0A0E9TFU2_ANGAN</name>
<proteinExistence type="predicted"/>
<evidence type="ECO:0000313" key="1">
    <source>
        <dbReference type="EMBL" id="JAH51760.1"/>
    </source>
</evidence>
<organism evidence="1">
    <name type="scientific">Anguilla anguilla</name>
    <name type="common">European freshwater eel</name>
    <name type="synonym">Muraena anguilla</name>
    <dbReference type="NCBI Taxonomy" id="7936"/>
    <lineage>
        <taxon>Eukaryota</taxon>
        <taxon>Metazoa</taxon>
        <taxon>Chordata</taxon>
        <taxon>Craniata</taxon>
        <taxon>Vertebrata</taxon>
        <taxon>Euteleostomi</taxon>
        <taxon>Actinopterygii</taxon>
        <taxon>Neopterygii</taxon>
        <taxon>Teleostei</taxon>
        <taxon>Anguilliformes</taxon>
        <taxon>Anguillidae</taxon>
        <taxon>Anguilla</taxon>
    </lineage>
</organism>
<sequence length="56" mass="6456">MVKQSCIVRRFRLCSGQPELTCASAHYTAPLSEREVHKGTHPIYSESYVQELKRFS</sequence>
<reference evidence="1" key="1">
    <citation type="submission" date="2014-11" db="EMBL/GenBank/DDBJ databases">
        <authorList>
            <person name="Amaro Gonzalez C."/>
        </authorList>
    </citation>
    <scope>NUCLEOTIDE SEQUENCE</scope>
</reference>
<reference evidence="1" key="2">
    <citation type="journal article" date="2015" name="Fish Shellfish Immunol.">
        <title>Early steps in the European eel (Anguilla anguilla)-Vibrio vulnificus interaction in the gills: Role of the RtxA13 toxin.</title>
        <authorList>
            <person name="Callol A."/>
            <person name="Pajuelo D."/>
            <person name="Ebbesson L."/>
            <person name="Teles M."/>
            <person name="MacKenzie S."/>
            <person name="Amaro C."/>
        </authorList>
    </citation>
    <scope>NUCLEOTIDE SEQUENCE</scope>
</reference>